<keyword evidence="1" id="KW-0732">Signal</keyword>
<evidence type="ECO:0000313" key="3">
    <source>
        <dbReference type="Proteomes" id="UP000541558"/>
    </source>
</evidence>
<name>A0A8H5FEG5_9AGAR</name>
<reference evidence="2 3" key="1">
    <citation type="journal article" date="2020" name="ISME J.">
        <title>Uncovering the hidden diversity of litter-decomposition mechanisms in mushroom-forming fungi.</title>
        <authorList>
            <person name="Floudas D."/>
            <person name="Bentzer J."/>
            <person name="Ahren D."/>
            <person name="Johansson T."/>
            <person name="Persson P."/>
            <person name="Tunlid A."/>
        </authorList>
    </citation>
    <scope>NUCLEOTIDE SEQUENCE [LARGE SCALE GENOMIC DNA]</scope>
    <source>
        <strain evidence="2 3">CBS 175.51</strain>
    </source>
</reference>
<dbReference type="Proteomes" id="UP000541558">
    <property type="component" value="Unassembled WGS sequence"/>
</dbReference>
<organism evidence="2 3">
    <name type="scientific">Ephemerocybe angulata</name>
    <dbReference type="NCBI Taxonomy" id="980116"/>
    <lineage>
        <taxon>Eukaryota</taxon>
        <taxon>Fungi</taxon>
        <taxon>Dikarya</taxon>
        <taxon>Basidiomycota</taxon>
        <taxon>Agaricomycotina</taxon>
        <taxon>Agaricomycetes</taxon>
        <taxon>Agaricomycetidae</taxon>
        <taxon>Agaricales</taxon>
        <taxon>Agaricineae</taxon>
        <taxon>Psathyrellaceae</taxon>
        <taxon>Ephemerocybe</taxon>
    </lineage>
</organism>
<protein>
    <recommendedName>
        <fullName evidence="4">Secreted protein</fullName>
    </recommendedName>
</protein>
<feature type="signal peptide" evidence="1">
    <location>
        <begin position="1"/>
        <end position="22"/>
    </location>
</feature>
<proteinExistence type="predicted"/>
<accession>A0A8H5FEG5</accession>
<dbReference type="OrthoDB" id="10510735at2759"/>
<comment type="caution">
    <text evidence="2">The sequence shown here is derived from an EMBL/GenBank/DDBJ whole genome shotgun (WGS) entry which is preliminary data.</text>
</comment>
<evidence type="ECO:0000256" key="1">
    <source>
        <dbReference type="SAM" id="SignalP"/>
    </source>
</evidence>
<feature type="chain" id="PRO_5034620883" description="Secreted protein" evidence="1">
    <location>
        <begin position="23"/>
        <end position="245"/>
    </location>
</feature>
<keyword evidence="3" id="KW-1185">Reference proteome</keyword>
<evidence type="ECO:0008006" key="4">
    <source>
        <dbReference type="Google" id="ProtNLM"/>
    </source>
</evidence>
<evidence type="ECO:0000313" key="2">
    <source>
        <dbReference type="EMBL" id="KAF5333478.1"/>
    </source>
</evidence>
<gene>
    <name evidence="2" type="ORF">D9611_002846</name>
</gene>
<dbReference type="AlphaFoldDB" id="A0A8H5FEG5"/>
<sequence>MFTIPSTTVATVLLFQACTAAGYEGTPLLLSTTTPDNDDDNQRRLAIDAHAIDRRSPCPSSCHLHSGTHFAIPLPTLRYKDGRSRAFSRLCVHLIARVLQLPSLQRSRPGHFFLLPLPQVRASLAFDYRQSLFHSRSPPSLHSTVLPPSIALQTAVKHSRHQAELKTARIQPGRRDPLQFGLGTHDGVEGQDARETAARRPQILQELILDCKTNPHAIGALDGWRRRRTRYHKVTAFKAATSTSS</sequence>
<dbReference type="EMBL" id="JAACJK010000109">
    <property type="protein sequence ID" value="KAF5333478.1"/>
    <property type="molecule type" value="Genomic_DNA"/>
</dbReference>